<dbReference type="EMBL" id="ML976615">
    <property type="protein sequence ID" value="KAF1847202.1"/>
    <property type="molecule type" value="Genomic_DNA"/>
</dbReference>
<dbReference type="AlphaFoldDB" id="A0A9P4GKB0"/>
<dbReference type="Proteomes" id="UP000800039">
    <property type="component" value="Unassembled WGS sequence"/>
</dbReference>
<comment type="caution">
    <text evidence="1">The sequence shown here is derived from an EMBL/GenBank/DDBJ whole genome shotgun (WGS) entry which is preliminary data.</text>
</comment>
<dbReference type="RefSeq" id="XP_040789765.1">
    <property type="nucleotide sequence ID" value="XM_040932790.1"/>
</dbReference>
<reference evidence="1" key="1">
    <citation type="submission" date="2020-01" db="EMBL/GenBank/DDBJ databases">
        <authorList>
            <consortium name="DOE Joint Genome Institute"/>
            <person name="Haridas S."/>
            <person name="Albert R."/>
            <person name="Binder M."/>
            <person name="Bloem J."/>
            <person name="Labutti K."/>
            <person name="Salamov A."/>
            <person name="Andreopoulos B."/>
            <person name="Baker S.E."/>
            <person name="Barry K."/>
            <person name="Bills G."/>
            <person name="Bluhm B.H."/>
            <person name="Cannon C."/>
            <person name="Castanera R."/>
            <person name="Culley D.E."/>
            <person name="Daum C."/>
            <person name="Ezra D."/>
            <person name="Gonzalez J.B."/>
            <person name="Henrissat B."/>
            <person name="Kuo A."/>
            <person name="Liang C."/>
            <person name="Lipzen A."/>
            <person name="Lutzoni F."/>
            <person name="Magnuson J."/>
            <person name="Mondo S."/>
            <person name="Nolan M."/>
            <person name="Ohm R."/>
            <person name="Pangilinan J."/>
            <person name="Park H.-J."/>
            <person name="Ramirez L."/>
            <person name="Alfaro M."/>
            <person name="Sun H."/>
            <person name="Tritt A."/>
            <person name="Yoshinaga Y."/>
            <person name="Zwiers L.-H."/>
            <person name="Turgeon B.G."/>
            <person name="Goodwin S.B."/>
            <person name="Spatafora J.W."/>
            <person name="Crous P.W."/>
            <person name="Grigoriev I.V."/>
        </authorList>
    </citation>
    <scope>NUCLEOTIDE SEQUENCE</scope>
    <source>
        <strain evidence="1">CBS 394.84</strain>
    </source>
</reference>
<organism evidence="1 2">
    <name type="scientific">Cucurbitaria berberidis CBS 394.84</name>
    <dbReference type="NCBI Taxonomy" id="1168544"/>
    <lineage>
        <taxon>Eukaryota</taxon>
        <taxon>Fungi</taxon>
        <taxon>Dikarya</taxon>
        <taxon>Ascomycota</taxon>
        <taxon>Pezizomycotina</taxon>
        <taxon>Dothideomycetes</taxon>
        <taxon>Pleosporomycetidae</taxon>
        <taxon>Pleosporales</taxon>
        <taxon>Pleosporineae</taxon>
        <taxon>Cucurbitariaceae</taxon>
        <taxon>Cucurbitaria</taxon>
    </lineage>
</organism>
<name>A0A9P4GKB0_9PLEO</name>
<dbReference type="GeneID" id="63850041"/>
<sequence>MTFAQASNSNGSEHITANITVPCICQNTPSPHNLPAFLRLPRELRDLIYEHYVRVDGGYAYQFRTNKLTQSDGKPILLSLALASRQVASEMSGVALRTNTITFSAHFSETTREKAGLFHEAILQITKRKATLLNELAHRLLTSDMVEVAATSYPQFSSILDYWRVRGRNPTFTRTDCGEALSIWNDFIHFTLDLVSKHPKFVDHANIPAPVLYHYHGTQALDIKDTSLKPWNLVDSVELERLAIVAQVEEKQHWYNDNIRYSYSAASTALRFLHSVPKATRAAIRKIVLLEDRQSVAKPACHGRGFIPFCRENRNLRVERFVSLWKNAFPISQLRTPLYMIATPLFLESGTLDDDRLPANRTTKAVGTWVAEALALPSLGMPENSFTLVLDGNPTPEHTSEVFRVVQRDVAWQLALDTCYTRGLLPTPSWLDRRLGVGYMYEGLPDAVRNLSLNGSLIRCNFDPGSPYDVDSLLEEHRGWSAQDWEEGWATHEPSDFQTVPPLPPWHVLRWQNVII</sequence>
<evidence type="ECO:0000313" key="1">
    <source>
        <dbReference type="EMBL" id="KAF1847202.1"/>
    </source>
</evidence>
<protein>
    <submittedName>
        <fullName evidence="1">Uncharacterized protein</fullName>
    </submittedName>
</protein>
<keyword evidence="2" id="KW-1185">Reference proteome</keyword>
<evidence type="ECO:0000313" key="2">
    <source>
        <dbReference type="Proteomes" id="UP000800039"/>
    </source>
</evidence>
<proteinExistence type="predicted"/>
<dbReference type="OrthoDB" id="5062850at2759"/>
<accession>A0A9P4GKB0</accession>
<gene>
    <name evidence="1" type="ORF">K460DRAFT_363309</name>
</gene>